<sequence>MTRKGASKPITASFGEGRLRLARAYLKAARTEATVAEVGDPGNPVMSQIVNAAIAFTDALTARYSGRTNQQDHAAAVKALRDALGNRFPSAQETRLRRILGEKNEVQYGARLKTKAEADHFLTQLEEFAAWAEAELQRPK</sequence>
<reference evidence="1" key="1">
    <citation type="submission" date="2016-07" db="EMBL/GenBank/DDBJ databases">
        <title>Microvirga ossetica sp. nov. a new species of rhizobia isolated from root nodules of the legume species Vicia alpestris Steven originated from North Ossetia region in the Caucasus.</title>
        <authorList>
            <person name="Safronova V.I."/>
            <person name="Kuznetsova I.G."/>
            <person name="Sazanova A.L."/>
            <person name="Belimov A."/>
            <person name="Andronov E."/>
            <person name="Osledkin Y.S."/>
            <person name="Onishchuk O.P."/>
            <person name="Kurchak O.N."/>
            <person name="Shaposhnikov A.I."/>
            <person name="Willems A."/>
            <person name="Tikhonovich I.A."/>
        </authorList>
    </citation>
    <scope>NUCLEOTIDE SEQUENCE [LARGE SCALE GENOMIC DNA]</scope>
    <source>
        <strain evidence="1">V5/3M</strain>
    </source>
</reference>
<organism evidence="1">
    <name type="scientific">Microvirga ossetica</name>
    <dbReference type="NCBI Taxonomy" id="1882682"/>
    <lineage>
        <taxon>Bacteria</taxon>
        <taxon>Pseudomonadati</taxon>
        <taxon>Pseudomonadota</taxon>
        <taxon>Alphaproteobacteria</taxon>
        <taxon>Hyphomicrobiales</taxon>
        <taxon>Methylobacteriaceae</taxon>
        <taxon>Microvirga</taxon>
    </lineage>
</organism>
<dbReference type="RefSeq" id="WP_173909459.1">
    <property type="nucleotide sequence ID" value="NZ_CP016616.1"/>
</dbReference>
<dbReference type="AlphaFoldDB" id="A0A1B2EHQ4"/>
<dbReference type="EMBL" id="CP016616">
    <property type="protein sequence ID" value="ANY79508.1"/>
    <property type="molecule type" value="Genomic_DNA"/>
</dbReference>
<accession>A0A1B2EHQ4</accession>
<evidence type="ECO:0008006" key="2">
    <source>
        <dbReference type="Google" id="ProtNLM"/>
    </source>
</evidence>
<evidence type="ECO:0000313" key="1">
    <source>
        <dbReference type="EMBL" id="ANY79508.1"/>
    </source>
</evidence>
<protein>
    <recommendedName>
        <fullName evidence="2">HEPN domain-containing protein</fullName>
    </recommendedName>
</protein>
<dbReference type="KEGG" id="moc:BB934_15810"/>
<proteinExistence type="predicted"/>
<gene>
    <name evidence="1" type="ORF">BB934_15810</name>
</gene>
<name>A0A1B2EHQ4_9HYPH</name>